<evidence type="ECO:0000256" key="1">
    <source>
        <dbReference type="SAM" id="MobiDB-lite"/>
    </source>
</evidence>
<reference evidence="2" key="1">
    <citation type="submission" date="2021-10" db="EMBL/GenBank/DDBJ databases">
        <title>Melipona bicolor Genome sequencing and assembly.</title>
        <authorList>
            <person name="Araujo N.S."/>
            <person name="Arias M.C."/>
        </authorList>
    </citation>
    <scope>NUCLEOTIDE SEQUENCE</scope>
    <source>
        <strain evidence="2">USP_2M_L1-L4_2017</strain>
        <tissue evidence="2">Whole body</tissue>
    </source>
</reference>
<dbReference type="AlphaFoldDB" id="A0AA40FDC2"/>
<proteinExistence type="predicted"/>
<dbReference type="Proteomes" id="UP001177670">
    <property type="component" value="Unassembled WGS sequence"/>
</dbReference>
<gene>
    <name evidence="2" type="ORF">K0M31_017131</name>
</gene>
<feature type="region of interest" description="Disordered" evidence="1">
    <location>
        <begin position="49"/>
        <end position="73"/>
    </location>
</feature>
<dbReference type="EMBL" id="JAHYIQ010000059">
    <property type="protein sequence ID" value="KAK1116914.1"/>
    <property type="molecule type" value="Genomic_DNA"/>
</dbReference>
<evidence type="ECO:0000313" key="3">
    <source>
        <dbReference type="Proteomes" id="UP001177670"/>
    </source>
</evidence>
<keyword evidence="3" id="KW-1185">Reference proteome</keyword>
<evidence type="ECO:0000313" key="2">
    <source>
        <dbReference type="EMBL" id="KAK1116914.1"/>
    </source>
</evidence>
<sequence length="136" mass="15283">MVFETSRQHRINEEIRRWPGYARSKCLLEHEAGRASGCSTLRERCSVANDGVPSGSGRKGTPQELLNKSHSHKRATIMPRFPPQIPGLTFRKARGNILWCSNKAGPRAAATFRLHRAVLGSADWFYLPRKFSVHAS</sequence>
<comment type="caution">
    <text evidence="2">The sequence shown here is derived from an EMBL/GenBank/DDBJ whole genome shotgun (WGS) entry which is preliminary data.</text>
</comment>
<organism evidence="2 3">
    <name type="scientific">Melipona bicolor</name>
    <dbReference type="NCBI Taxonomy" id="60889"/>
    <lineage>
        <taxon>Eukaryota</taxon>
        <taxon>Metazoa</taxon>
        <taxon>Ecdysozoa</taxon>
        <taxon>Arthropoda</taxon>
        <taxon>Hexapoda</taxon>
        <taxon>Insecta</taxon>
        <taxon>Pterygota</taxon>
        <taxon>Neoptera</taxon>
        <taxon>Endopterygota</taxon>
        <taxon>Hymenoptera</taxon>
        <taxon>Apocrita</taxon>
        <taxon>Aculeata</taxon>
        <taxon>Apoidea</taxon>
        <taxon>Anthophila</taxon>
        <taxon>Apidae</taxon>
        <taxon>Melipona</taxon>
    </lineage>
</organism>
<accession>A0AA40FDC2</accession>
<name>A0AA40FDC2_9HYME</name>
<protein>
    <submittedName>
        <fullName evidence="2">Uncharacterized protein</fullName>
    </submittedName>
</protein>